<evidence type="ECO:0000256" key="7">
    <source>
        <dbReference type="ARBA" id="ARBA00022967"/>
    </source>
</evidence>
<keyword evidence="15" id="KW-1185">Reference proteome</keyword>
<evidence type="ECO:0000256" key="1">
    <source>
        <dbReference type="ARBA" id="ARBA00004141"/>
    </source>
</evidence>
<feature type="transmembrane region" description="Helical" evidence="12">
    <location>
        <begin position="25"/>
        <end position="50"/>
    </location>
</feature>
<evidence type="ECO:0000313" key="14">
    <source>
        <dbReference type="EMBL" id="BCR03388.1"/>
    </source>
</evidence>
<dbReference type="PANTHER" id="PTHR11058:SF21">
    <property type="entry name" value="NADH-QUINONE OXIDOREDUCTASE SUBUNIT A"/>
    <property type="match status" value="1"/>
</dbReference>
<comment type="catalytic activity">
    <reaction evidence="12 13">
        <text>a quinone + NADH + 5 H(+)(in) = a quinol + NAD(+) + 4 H(+)(out)</text>
        <dbReference type="Rhea" id="RHEA:57888"/>
        <dbReference type="ChEBI" id="CHEBI:15378"/>
        <dbReference type="ChEBI" id="CHEBI:24646"/>
        <dbReference type="ChEBI" id="CHEBI:57540"/>
        <dbReference type="ChEBI" id="CHEBI:57945"/>
        <dbReference type="ChEBI" id="CHEBI:132124"/>
    </reaction>
</comment>
<reference evidence="14 15" key="2">
    <citation type="journal article" date="2021" name="Int. J. Syst. Evol. Microbiol.">
        <title>Isolation and Polyphasic Characterization of Desulfuromonas versatilis sp. Nov., an Electrogenic Bacteria Capable of Versatile Metabolism Isolated from a Graphene Oxide-Reducing Enrichment Culture.</title>
        <authorList>
            <person name="Xie L."/>
            <person name="Yoshida N."/>
            <person name="Ishii S."/>
            <person name="Meng L."/>
        </authorList>
    </citation>
    <scope>NUCLEOTIDE SEQUENCE [LARGE SCALE GENOMIC DNA]</scope>
    <source>
        <strain evidence="14 15">NIT-T3</strain>
    </source>
</reference>
<comment type="similarity">
    <text evidence="2 12 13">Belongs to the complex I subunit 3 family.</text>
</comment>
<dbReference type="Pfam" id="PF00507">
    <property type="entry name" value="Oxidored_q4"/>
    <property type="match status" value="1"/>
</dbReference>
<dbReference type="PANTHER" id="PTHR11058">
    <property type="entry name" value="NADH-UBIQUINONE OXIDOREDUCTASE CHAIN 3"/>
    <property type="match status" value="1"/>
</dbReference>
<dbReference type="InterPro" id="IPR038430">
    <property type="entry name" value="NDAH_ubi_oxred_su3_sf"/>
</dbReference>
<dbReference type="Gene3D" id="1.20.58.1610">
    <property type="entry name" value="NADH:ubiquinone/plastoquinone oxidoreductase, chain 3"/>
    <property type="match status" value="1"/>
</dbReference>
<evidence type="ECO:0000256" key="9">
    <source>
        <dbReference type="ARBA" id="ARBA00023027"/>
    </source>
</evidence>
<comment type="subcellular location">
    <subcellularLocation>
        <location evidence="12 13">Cell membrane</location>
        <topology evidence="12 13">Multi-pass membrane protein</topology>
    </subcellularLocation>
    <subcellularLocation>
        <location evidence="1">Membrane</location>
        <topology evidence="1">Multi-pass membrane protein</topology>
    </subcellularLocation>
</comment>
<dbReference type="InterPro" id="IPR000440">
    <property type="entry name" value="NADH_UbQ/plastoQ_OxRdtase_su3"/>
</dbReference>
<dbReference type="EMBL" id="AP024355">
    <property type="protein sequence ID" value="BCR03388.1"/>
    <property type="molecule type" value="Genomic_DNA"/>
</dbReference>
<dbReference type="HAMAP" id="MF_01394">
    <property type="entry name" value="NDH1_NuoA"/>
    <property type="match status" value="1"/>
</dbReference>
<keyword evidence="4 12" id="KW-1003">Cell membrane</keyword>
<evidence type="ECO:0000256" key="3">
    <source>
        <dbReference type="ARBA" id="ARBA00022448"/>
    </source>
</evidence>
<protein>
    <recommendedName>
        <fullName evidence="12">NADH-quinone oxidoreductase subunit A</fullName>
        <ecNumber evidence="12">7.1.1.-</ecNumber>
    </recommendedName>
    <alternativeName>
        <fullName evidence="12">NADH dehydrogenase I subunit A</fullName>
    </alternativeName>
    <alternativeName>
        <fullName evidence="12">NDH-1 subunit A</fullName>
    </alternativeName>
    <alternativeName>
        <fullName evidence="12">NUO1</fullName>
    </alternativeName>
</protein>
<comment type="subunit">
    <text evidence="12">NDH-1 is composed of 14 different subunits. Subunits NuoA, H, J, K, L, M, N constitute the membrane sector of the complex.</text>
</comment>
<evidence type="ECO:0000313" key="15">
    <source>
        <dbReference type="Proteomes" id="UP001319827"/>
    </source>
</evidence>
<keyword evidence="5 12" id="KW-0812">Transmembrane</keyword>
<feature type="transmembrane region" description="Helical" evidence="12">
    <location>
        <begin position="81"/>
        <end position="104"/>
    </location>
</feature>
<evidence type="ECO:0000256" key="8">
    <source>
        <dbReference type="ARBA" id="ARBA00022989"/>
    </source>
</evidence>
<keyword evidence="3 12" id="KW-0813">Transport</keyword>
<accession>A0ABN6DTA4</accession>
<dbReference type="EC" id="7.1.1.-" evidence="12"/>
<keyword evidence="9 12" id="KW-0520">NAD</keyword>
<dbReference type="RefSeq" id="WP_221250863.1">
    <property type="nucleotide sequence ID" value="NZ_AP024355.1"/>
</dbReference>
<keyword evidence="11 12" id="KW-0472">Membrane</keyword>
<keyword evidence="8 12" id="KW-1133">Transmembrane helix</keyword>
<sequence length="153" mass="16897">MALPEPLQSLPAAPLGGESQAPFEALLALGLYVAIAVFLIGTLMGLCWWLGHKTRSPAKGEPYESGVLPTGAARLREPVPFYLVAIFFIVFDVEAIFIVSWAVAWDLLSWAGFAQISFFIVILFLGLVYLWKMGGLEWGPRAHYQRRGKERSG</sequence>
<dbReference type="Proteomes" id="UP001319827">
    <property type="component" value="Chromosome"/>
</dbReference>
<evidence type="ECO:0000256" key="11">
    <source>
        <dbReference type="ARBA" id="ARBA00023136"/>
    </source>
</evidence>
<evidence type="ECO:0000256" key="6">
    <source>
        <dbReference type="ARBA" id="ARBA00022719"/>
    </source>
</evidence>
<evidence type="ECO:0000256" key="13">
    <source>
        <dbReference type="RuleBase" id="RU003639"/>
    </source>
</evidence>
<proteinExistence type="inferred from homology"/>
<keyword evidence="7 12" id="KW-1278">Translocase</keyword>
<keyword evidence="10 12" id="KW-0830">Ubiquinone</keyword>
<evidence type="ECO:0000256" key="12">
    <source>
        <dbReference type="HAMAP-Rule" id="MF_01394"/>
    </source>
</evidence>
<evidence type="ECO:0000256" key="10">
    <source>
        <dbReference type="ARBA" id="ARBA00023075"/>
    </source>
</evidence>
<organism evidence="14 15">
    <name type="scientific">Desulfuromonas versatilis</name>
    <dbReference type="NCBI Taxonomy" id="2802975"/>
    <lineage>
        <taxon>Bacteria</taxon>
        <taxon>Pseudomonadati</taxon>
        <taxon>Thermodesulfobacteriota</taxon>
        <taxon>Desulfuromonadia</taxon>
        <taxon>Desulfuromonadales</taxon>
        <taxon>Desulfuromonadaceae</taxon>
        <taxon>Desulfuromonas</taxon>
    </lineage>
</organism>
<dbReference type="InterPro" id="IPR023043">
    <property type="entry name" value="NAD(P)H_OxRDtase_bac/plastid"/>
</dbReference>
<keyword evidence="6 12" id="KW-0874">Quinone</keyword>
<evidence type="ECO:0000256" key="5">
    <source>
        <dbReference type="ARBA" id="ARBA00022692"/>
    </source>
</evidence>
<reference evidence="14 15" key="1">
    <citation type="journal article" date="2016" name="C (Basel)">
        <title>Selective Growth of and Electricity Production by Marine Exoelectrogenic Bacteria in Self-Aggregated Hydrogel of Microbially Reduced Graphene Oxide.</title>
        <authorList>
            <person name="Yoshida N."/>
            <person name="Goto Y."/>
            <person name="Miyata Y."/>
        </authorList>
    </citation>
    <scope>NUCLEOTIDE SEQUENCE [LARGE SCALE GENOMIC DNA]</scope>
    <source>
        <strain evidence="14 15">NIT-T3</strain>
    </source>
</reference>
<evidence type="ECO:0000256" key="2">
    <source>
        <dbReference type="ARBA" id="ARBA00008472"/>
    </source>
</evidence>
<name>A0ABN6DTA4_9BACT</name>
<evidence type="ECO:0000256" key="4">
    <source>
        <dbReference type="ARBA" id="ARBA00022475"/>
    </source>
</evidence>
<gene>
    <name evidence="14" type="primary">nuoA2</name>
    <name evidence="12" type="synonym">nuoA</name>
    <name evidence="14" type="ORF">DESUT3_04570</name>
</gene>
<comment type="function">
    <text evidence="12">NDH-1 shuttles electrons from NADH, via FMN and iron-sulfur (Fe-S) centers, to quinones in the respiratory chain. The immediate electron acceptor for the enzyme in this species is believed to be ubiquinone. Couples the redox reaction to proton translocation (for every two electrons transferred, four hydrogen ions are translocated across the cytoplasmic membrane), and thus conserves the redox energy in a proton gradient.</text>
</comment>
<feature type="transmembrane region" description="Helical" evidence="12">
    <location>
        <begin position="110"/>
        <end position="131"/>
    </location>
</feature>